<evidence type="ECO:0000313" key="4">
    <source>
        <dbReference type="Proteomes" id="UP001642409"/>
    </source>
</evidence>
<dbReference type="Proteomes" id="UP001642409">
    <property type="component" value="Unassembled WGS sequence"/>
</dbReference>
<dbReference type="EMBL" id="CATOUU010000145">
    <property type="protein sequence ID" value="CAI9917904.1"/>
    <property type="molecule type" value="Genomic_DNA"/>
</dbReference>
<gene>
    <name evidence="2" type="ORF">HINF_LOCUS5549</name>
    <name evidence="3" type="ORF">HINF_LOCUS60640</name>
</gene>
<name>A0AA86TGG9_9EUKA</name>
<sequence length="229" mass="26883">MAFRMTRSESIKSFQNYSWVILNEKAGTHYGSLNLRLKESCLLFEPLLMKVESLIRIKRVLWTRHTENIETWAHQPILHRAVSVQIDSCGSVSSIVGYLQAKTHHQFNWGKYFMRWAEPEFKQYIVLIVEFVSMILVFSQICPNFMVLKIQLMNTTNTYQTMCNRYVTVFSPQLFWFAPLQSWSKMKVTETAPEECLRVILQISSASGLSIWIQILPFVFSFLQIFLMT</sequence>
<comment type="caution">
    <text evidence="2">The sequence shown here is derived from an EMBL/GenBank/DDBJ whole genome shotgun (WGS) entry which is preliminary data.</text>
</comment>
<keyword evidence="1" id="KW-0472">Membrane</keyword>
<evidence type="ECO:0000313" key="3">
    <source>
        <dbReference type="EMBL" id="CAL6081848.1"/>
    </source>
</evidence>
<keyword evidence="4" id="KW-1185">Reference proteome</keyword>
<accession>A0AA86TGG9</accession>
<evidence type="ECO:0000256" key="1">
    <source>
        <dbReference type="SAM" id="Phobius"/>
    </source>
</evidence>
<protein>
    <submittedName>
        <fullName evidence="3">Hypothetical_protein</fullName>
    </submittedName>
</protein>
<dbReference type="EMBL" id="CAXDID020000357">
    <property type="protein sequence ID" value="CAL6081848.1"/>
    <property type="molecule type" value="Genomic_DNA"/>
</dbReference>
<evidence type="ECO:0000313" key="2">
    <source>
        <dbReference type="EMBL" id="CAI9917904.1"/>
    </source>
</evidence>
<proteinExistence type="predicted"/>
<feature type="transmembrane region" description="Helical" evidence="1">
    <location>
        <begin position="124"/>
        <end position="146"/>
    </location>
</feature>
<reference evidence="3 4" key="2">
    <citation type="submission" date="2024-07" db="EMBL/GenBank/DDBJ databases">
        <authorList>
            <person name="Akdeniz Z."/>
        </authorList>
    </citation>
    <scope>NUCLEOTIDE SEQUENCE [LARGE SCALE GENOMIC DNA]</scope>
</reference>
<reference evidence="2" key="1">
    <citation type="submission" date="2023-06" db="EMBL/GenBank/DDBJ databases">
        <authorList>
            <person name="Kurt Z."/>
        </authorList>
    </citation>
    <scope>NUCLEOTIDE SEQUENCE</scope>
</reference>
<organism evidence="2">
    <name type="scientific">Hexamita inflata</name>
    <dbReference type="NCBI Taxonomy" id="28002"/>
    <lineage>
        <taxon>Eukaryota</taxon>
        <taxon>Metamonada</taxon>
        <taxon>Diplomonadida</taxon>
        <taxon>Hexamitidae</taxon>
        <taxon>Hexamitinae</taxon>
        <taxon>Hexamita</taxon>
    </lineage>
</organism>
<keyword evidence="1" id="KW-0812">Transmembrane</keyword>
<dbReference type="AlphaFoldDB" id="A0AA86TGG9"/>
<feature type="transmembrane region" description="Helical" evidence="1">
    <location>
        <begin position="209"/>
        <end position="227"/>
    </location>
</feature>
<keyword evidence="1" id="KW-1133">Transmembrane helix</keyword>